<evidence type="ECO:0000256" key="16">
    <source>
        <dbReference type="ARBA" id="ARBA00022989"/>
    </source>
</evidence>
<evidence type="ECO:0000256" key="4">
    <source>
        <dbReference type="ARBA" id="ARBA00012133"/>
    </source>
</evidence>
<dbReference type="PANTHER" id="PTHR34299:SF1">
    <property type="entry name" value="DIACYLGLYCEROL KINASE"/>
    <property type="match status" value="1"/>
</dbReference>
<comment type="caution">
    <text evidence="22">The sequence shown here is derived from an EMBL/GenBank/DDBJ whole genome shotgun (WGS) entry which is preliminary data.</text>
</comment>
<evidence type="ECO:0000256" key="13">
    <source>
        <dbReference type="ARBA" id="ARBA00022777"/>
    </source>
</evidence>
<evidence type="ECO:0000256" key="11">
    <source>
        <dbReference type="ARBA" id="ARBA00022723"/>
    </source>
</evidence>
<dbReference type="Proteomes" id="UP000789359">
    <property type="component" value="Unassembled WGS sequence"/>
</dbReference>
<evidence type="ECO:0000256" key="21">
    <source>
        <dbReference type="RuleBase" id="RU363065"/>
    </source>
</evidence>
<dbReference type="CDD" id="cd14264">
    <property type="entry name" value="DAGK_IM"/>
    <property type="match status" value="1"/>
</dbReference>
<dbReference type="PROSITE" id="PS01069">
    <property type="entry name" value="DAGK_PROKAR"/>
    <property type="match status" value="1"/>
</dbReference>
<evidence type="ECO:0000256" key="6">
    <source>
        <dbReference type="ARBA" id="ARBA00022475"/>
    </source>
</evidence>
<evidence type="ECO:0000256" key="12">
    <source>
        <dbReference type="ARBA" id="ARBA00022741"/>
    </source>
</evidence>
<dbReference type="PANTHER" id="PTHR34299">
    <property type="entry name" value="DIACYLGLYCEROL KINASE"/>
    <property type="match status" value="1"/>
</dbReference>
<keyword evidence="6" id="KW-1003">Cell membrane</keyword>
<protein>
    <recommendedName>
        <fullName evidence="5 21">Diacylglycerol kinase</fullName>
        <ecNumber evidence="4 21">2.7.1.107</ecNumber>
    </recommendedName>
</protein>
<comment type="function">
    <text evidence="21">Catalyzes the ATP-dependent phosphorylation of sn-l,2-diacylglycerol (DAG) to phosphatidic acid. Involved in the recycling of diacylglycerol produced as a by-product during membrane-derived oligosaccharide (MDO) biosynthesis.</text>
</comment>
<sequence>MRNQPRYKFFKNWGYAMAGFRDIFKNESSFRIELYTFLLGFCLLFVLNFGLLINLFLIFSMILVLVCECINSAIERVVDLASPDLHPLAGAVKDAASTGVMFCNILCATLWIYAILVKFGAL</sequence>
<reference evidence="22 23" key="1">
    <citation type="submission" date="2020-11" db="EMBL/GenBank/DDBJ databases">
        <authorList>
            <person name="Peeters C."/>
        </authorList>
    </citation>
    <scope>NUCLEOTIDE SEQUENCE [LARGE SCALE GENOMIC DNA]</scope>
    <source>
        <strain evidence="22 23">LMG 8286</strain>
    </source>
</reference>
<feature type="transmembrane region" description="Helical" evidence="21">
    <location>
        <begin position="34"/>
        <end position="66"/>
    </location>
</feature>
<dbReference type="InterPro" id="IPR036945">
    <property type="entry name" value="DAGK_sf"/>
</dbReference>
<evidence type="ECO:0000256" key="15">
    <source>
        <dbReference type="ARBA" id="ARBA00022842"/>
    </source>
</evidence>
<dbReference type="Gene3D" id="1.10.287.3610">
    <property type="match status" value="1"/>
</dbReference>
<evidence type="ECO:0000313" key="22">
    <source>
        <dbReference type="EMBL" id="CAD7288999.1"/>
    </source>
</evidence>
<dbReference type="EMBL" id="CAJHOE010000005">
    <property type="protein sequence ID" value="CAD7288999.1"/>
    <property type="molecule type" value="Genomic_DNA"/>
</dbReference>
<dbReference type="InterPro" id="IPR033718">
    <property type="entry name" value="DAGK_prok"/>
</dbReference>
<gene>
    <name evidence="22" type="primary">dgkA</name>
    <name evidence="22" type="ORF">LMG8286_01598</name>
</gene>
<evidence type="ECO:0000256" key="8">
    <source>
        <dbReference type="ARBA" id="ARBA00022519"/>
    </source>
</evidence>
<comment type="subcellular location">
    <subcellularLocation>
        <location evidence="2">Cell inner membrane</location>
        <topology evidence="2">Multi-pass membrane protein</topology>
    </subcellularLocation>
</comment>
<evidence type="ECO:0000256" key="7">
    <source>
        <dbReference type="ARBA" id="ARBA00022516"/>
    </source>
</evidence>
<keyword evidence="13 21" id="KW-0418">Kinase</keyword>
<keyword evidence="14 21" id="KW-0067">ATP-binding</keyword>
<dbReference type="RefSeq" id="WP_230057341.1">
    <property type="nucleotide sequence ID" value="NZ_CAJHOE010000005.1"/>
</dbReference>
<dbReference type="GO" id="GO:0004143">
    <property type="term" value="F:ATP-dependent diacylglycerol kinase activity"/>
    <property type="evidence" value="ECO:0007669"/>
    <property type="project" value="UniProtKB-EC"/>
</dbReference>
<evidence type="ECO:0000256" key="1">
    <source>
        <dbReference type="ARBA" id="ARBA00001946"/>
    </source>
</evidence>
<keyword evidence="15" id="KW-0460">Magnesium</keyword>
<keyword evidence="10 21" id="KW-0812">Transmembrane</keyword>
<evidence type="ECO:0000256" key="5">
    <source>
        <dbReference type="ARBA" id="ARBA00017575"/>
    </source>
</evidence>
<feature type="transmembrane region" description="Helical" evidence="21">
    <location>
        <begin position="95"/>
        <end position="116"/>
    </location>
</feature>
<keyword evidence="19" id="KW-0594">Phospholipid biosynthesis</keyword>
<keyword evidence="20 21" id="KW-1208">Phospholipid metabolism</keyword>
<evidence type="ECO:0000256" key="9">
    <source>
        <dbReference type="ARBA" id="ARBA00022679"/>
    </source>
</evidence>
<dbReference type="EC" id="2.7.1.107" evidence="4 21"/>
<keyword evidence="9 21" id="KW-0808">Transferase</keyword>
<comment type="caution">
    <text evidence="21">Lacks conserved residue(s) required for the propagation of feature annotation.</text>
</comment>
<keyword evidence="8" id="KW-0997">Cell inner membrane</keyword>
<dbReference type="Pfam" id="PF01219">
    <property type="entry name" value="DAGK_prokar"/>
    <property type="match status" value="1"/>
</dbReference>
<comment type="cofactor">
    <cofactor evidence="1">
        <name>Mg(2+)</name>
        <dbReference type="ChEBI" id="CHEBI:18420"/>
    </cofactor>
</comment>
<keyword evidence="11" id="KW-0479">Metal-binding</keyword>
<keyword evidence="12 21" id="KW-0547">Nucleotide-binding</keyword>
<evidence type="ECO:0000256" key="19">
    <source>
        <dbReference type="ARBA" id="ARBA00023209"/>
    </source>
</evidence>
<comment type="similarity">
    <text evidence="3 21">Belongs to the bacterial diacylglycerol kinase family.</text>
</comment>
<evidence type="ECO:0000256" key="14">
    <source>
        <dbReference type="ARBA" id="ARBA00022840"/>
    </source>
</evidence>
<evidence type="ECO:0000256" key="3">
    <source>
        <dbReference type="ARBA" id="ARBA00005967"/>
    </source>
</evidence>
<dbReference type="InterPro" id="IPR000829">
    <property type="entry name" value="DAGK"/>
</dbReference>
<keyword evidence="16 21" id="KW-1133">Transmembrane helix</keyword>
<accession>A0ABM8Q893</accession>
<evidence type="ECO:0000256" key="17">
    <source>
        <dbReference type="ARBA" id="ARBA00023098"/>
    </source>
</evidence>
<proteinExistence type="inferred from homology"/>
<keyword evidence="18 21" id="KW-0472">Membrane</keyword>
<evidence type="ECO:0000256" key="18">
    <source>
        <dbReference type="ARBA" id="ARBA00023136"/>
    </source>
</evidence>
<keyword evidence="17 21" id="KW-0443">Lipid metabolism</keyword>
<evidence type="ECO:0000256" key="10">
    <source>
        <dbReference type="ARBA" id="ARBA00022692"/>
    </source>
</evidence>
<organism evidence="22 23">
    <name type="scientific">Campylobacter suis</name>
    <dbReference type="NCBI Taxonomy" id="2790657"/>
    <lineage>
        <taxon>Bacteria</taxon>
        <taxon>Pseudomonadati</taxon>
        <taxon>Campylobacterota</taxon>
        <taxon>Epsilonproteobacteria</taxon>
        <taxon>Campylobacterales</taxon>
        <taxon>Campylobacteraceae</taxon>
        <taxon>Campylobacter</taxon>
    </lineage>
</organism>
<name>A0ABM8Q893_9BACT</name>
<keyword evidence="23" id="KW-1185">Reference proteome</keyword>
<evidence type="ECO:0000256" key="20">
    <source>
        <dbReference type="ARBA" id="ARBA00023264"/>
    </source>
</evidence>
<evidence type="ECO:0000313" key="23">
    <source>
        <dbReference type="Proteomes" id="UP000789359"/>
    </source>
</evidence>
<evidence type="ECO:0000256" key="2">
    <source>
        <dbReference type="ARBA" id="ARBA00004429"/>
    </source>
</evidence>
<keyword evidence="7" id="KW-0444">Lipid biosynthesis</keyword>
<comment type="catalytic activity">
    <reaction evidence="21">
        <text>a 1,2-diacyl-sn-glycerol + ATP = a 1,2-diacyl-sn-glycero-3-phosphate + ADP + H(+)</text>
        <dbReference type="Rhea" id="RHEA:10272"/>
        <dbReference type="ChEBI" id="CHEBI:15378"/>
        <dbReference type="ChEBI" id="CHEBI:17815"/>
        <dbReference type="ChEBI" id="CHEBI:30616"/>
        <dbReference type="ChEBI" id="CHEBI:58608"/>
        <dbReference type="ChEBI" id="CHEBI:456216"/>
        <dbReference type="EC" id="2.7.1.107"/>
    </reaction>
</comment>